<sequence length="361" mass="39357">MVTVSSNSLLSVGVSSGGRFRHVYIRRPEHVNLCFFPGAHALSGLINLNTRCKFRQQRDGQIWLKHQLGHCRIGDPQAIEGTDKGLGTPLDIHTHGEMSGYSGDLNDLQVAIMNSQEAANHTPGDHPDRADRLESLAAAFNSRYLRLGDLIDLEAALLSLQEAADLIPADHPARARHLASLAASLDSRYQRLGDLKDLEAALQKAQEVADLTPADHPERARRLSSLAASLDSRYQILGDPKDLQAASKMRQEVVDLTAADHPDLAEHLQVLAGSFTNQHHSSGDPQDSAAVHQNYAASFRHSVNPESSRDANLQWASALQWTSFAKADDPSYVPAAYSAAFTLLPEILWVGNTLMCTTMPS</sequence>
<proteinExistence type="predicted"/>
<name>A0AAD7CF91_MYCRO</name>
<dbReference type="Gene3D" id="1.25.40.10">
    <property type="entry name" value="Tetratricopeptide repeat domain"/>
    <property type="match status" value="1"/>
</dbReference>
<dbReference type="EMBL" id="JARKIE010000390">
    <property type="protein sequence ID" value="KAJ7645850.1"/>
    <property type="molecule type" value="Genomic_DNA"/>
</dbReference>
<reference evidence="1" key="1">
    <citation type="submission" date="2023-03" db="EMBL/GenBank/DDBJ databases">
        <title>Massive genome expansion in bonnet fungi (Mycena s.s.) driven by repeated elements and novel gene families across ecological guilds.</title>
        <authorList>
            <consortium name="Lawrence Berkeley National Laboratory"/>
            <person name="Harder C.B."/>
            <person name="Miyauchi S."/>
            <person name="Viragh M."/>
            <person name="Kuo A."/>
            <person name="Thoen E."/>
            <person name="Andreopoulos B."/>
            <person name="Lu D."/>
            <person name="Skrede I."/>
            <person name="Drula E."/>
            <person name="Henrissat B."/>
            <person name="Morin E."/>
            <person name="Kohler A."/>
            <person name="Barry K."/>
            <person name="LaButti K."/>
            <person name="Morin E."/>
            <person name="Salamov A."/>
            <person name="Lipzen A."/>
            <person name="Mereny Z."/>
            <person name="Hegedus B."/>
            <person name="Baldrian P."/>
            <person name="Stursova M."/>
            <person name="Weitz H."/>
            <person name="Taylor A."/>
            <person name="Grigoriev I.V."/>
            <person name="Nagy L.G."/>
            <person name="Martin F."/>
            <person name="Kauserud H."/>
        </authorList>
    </citation>
    <scope>NUCLEOTIDE SEQUENCE</scope>
    <source>
        <strain evidence="1">CBHHK067</strain>
    </source>
</reference>
<evidence type="ECO:0000313" key="1">
    <source>
        <dbReference type="EMBL" id="KAJ7645850.1"/>
    </source>
</evidence>
<keyword evidence="2" id="KW-1185">Reference proteome</keyword>
<dbReference type="AlphaFoldDB" id="A0AAD7CF91"/>
<organism evidence="1 2">
    <name type="scientific">Mycena rosella</name>
    <name type="common">Pink bonnet</name>
    <name type="synonym">Agaricus rosellus</name>
    <dbReference type="NCBI Taxonomy" id="1033263"/>
    <lineage>
        <taxon>Eukaryota</taxon>
        <taxon>Fungi</taxon>
        <taxon>Dikarya</taxon>
        <taxon>Basidiomycota</taxon>
        <taxon>Agaricomycotina</taxon>
        <taxon>Agaricomycetes</taxon>
        <taxon>Agaricomycetidae</taxon>
        <taxon>Agaricales</taxon>
        <taxon>Marasmiineae</taxon>
        <taxon>Mycenaceae</taxon>
        <taxon>Mycena</taxon>
    </lineage>
</organism>
<protein>
    <recommendedName>
        <fullName evidence="3">TPR-like protein</fullName>
    </recommendedName>
</protein>
<accession>A0AAD7CF91</accession>
<gene>
    <name evidence="1" type="ORF">B0H17DRAFT_447714</name>
</gene>
<evidence type="ECO:0008006" key="3">
    <source>
        <dbReference type="Google" id="ProtNLM"/>
    </source>
</evidence>
<dbReference type="InterPro" id="IPR011990">
    <property type="entry name" value="TPR-like_helical_dom_sf"/>
</dbReference>
<comment type="caution">
    <text evidence="1">The sequence shown here is derived from an EMBL/GenBank/DDBJ whole genome shotgun (WGS) entry which is preliminary data.</text>
</comment>
<evidence type="ECO:0000313" key="2">
    <source>
        <dbReference type="Proteomes" id="UP001221757"/>
    </source>
</evidence>
<dbReference type="Proteomes" id="UP001221757">
    <property type="component" value="Unassembled WGS sequence"/>
</dbReference>